<feature type="transmembrane region" description="Helical" evidence="2">
    <location>
        <begin position="183"/>
        <end position="205"/>
    </location>
</feature>
<proteinExistence type="predicted"/>
<evidence type="ECO:0000313" key="4">
    <source>
        <dbReference type="Proteomes" id="UP000218334"/>
    </source>
</evidence>
<reference evidence="4" key="1">
    <citation type="journal article" date="2017" name="Nat. Ecol. Evol.">
        <title>Genome expansion and lineage-specific genetic innovations in the forest pathogenic fungi Armillaria.</title>
        <authorList>
            <person name="Sipos G."/>
            <person name="Prasanna A.N."/>
            <person name="Walter M.C."/>
            <person name="O'Connor E."/>
            <person name="Balint B."/>
            <person name="Krizsan K."/>
            <person name="Kiss B."/>
            <person name="Hess J."/>
            <person name="Varga T."/>
            <person name="Slot J."/>
            <person name="Riley R."/>
            <person name="Boka B."/>
            <person name="Rigling D."/>
            <person name="Barry K."/>
            <person name="Lee J."/>
            <person name="Mihaltcheva S."/>
            <person name="LaButti K."/>
            <person name="Lipzen A."/>
            <person name="Waldron R."/>
            <person name="Moloney N.M."/>
            <person name="Sperisen C."/>
            <person name="Kredics L."/>
            <person name="Vagvoelgyi C."/>
            <person name="Patrignani A."/>
            <person name="Fitzpatrick D."/>
            <person name="Nagy I."/>
            <person name="Doyle S."/>
            <person name="Anderson J.B."/>
            <person name="Grigoriev I.V."/>
            <person name="Gueldener U."/>
            <person name="Muensterkoetter M."/>
            <person name="Nagy L.G."/>
        </authorList>
    </citation>
    <scope>NUCLEOTIDE SEQUENCE [LARGE SCALE GENOMIC DNA]</scope>
    <source>
        <strain evidence="4">28-4</strain>
    </source>
</reference>
<evidence type="ECO:0000256" key="2">
    <source>
        <dbReference type="SAM" id="Phobius"/>
    </source>
</evidence>
<feature type="compositionally biased region" description="Low complexity" evidence="1">
    <location>
        <begin position="12"/>
        <end position="28"/>
    </location>
</feature>
<keyword evidence="4" id="KW-1185">Reference proteome</keyword>
<name>A0A2H3BFA0_9AGAR</name>
<evidence type="ECO:0000256" key="1">
    <source>
        <dbReference type="SAM" id="MobiDB-lite"/>
    </source>
</evidence>
<feature type="transmembrane region" description="Helical" evidence="2">
    <location>
        <begin position="736"/>
        <end position="756"/>
    </location>
</feature>
<keyword evidence="2" id="KW-1133">Transmembrane helix</keyword>
<protein>
    <submittedName>
        <fullName evidence="3">Uncharacterized protein</fullName>
    </submittedName>
</protein>
<feature type="region of interest" description="Disordered" evidence="1">
    <location>
        <begin position="1"/>
        <end position="44"/>
    </location>
</feature>
<keyword evidence="2" id="KW-0472">Membrane</keyword>
<accession>A0A2H3BFA0</accession>
<gene>
    <name evidence="3" type="ORF">ARMSODRAFT_1018912</name>
</gene>
<feature type="transmembrane region" description="Helical" evidence="2">
    <location>
        <begin position="156"/>
        <end position="177"/>
    </location>
</feature>
<evidence type="ECO:0000313" key="3">
    <source>
        <dbReference type="EMBL" id="PBK69519.1"/>
    </source>
</evidence>
<dbReference type="EMBL" id="KZ293429">
    <property type="protein sequence ID" value="PBK69519.1"/>
    <property type="molecule type" value="Genomic_DNA"/>
</dbReference>
<dbReference type="STRING" id="1076256.A0A2H3BFA0"/>
<feature type="region of interest" description="Disordered" evidence="1">
    <location>
        <begin position="605"/>
        <end position="630"/>
    </location>
</feature>
<feature type="transmembrane region" description="Helical" evidence="2">
    <location>
        <begin position="278"/>
        <end position="298"/>
    </location>
</feature>
<sequence>MDTPSPPPNCVLFPQSSPNSSPSLYSSLPRHDTYDNNMPSRTNDDIHLVPKRFRRRSDQGRAFITPRSPRKLSLPWSDGRHPSYASIESYNSDLTAVSESTLFKEEIFDATELYDQYSSPPSASLRAPSVGASPIGEQQKHHTVEKWFEALEWPKIIIHVILCLVAYPILTLFVVIARNKTLFWSRLFVSVGCSAIGFALGLSLLSLARPFLEAATWAMIIHQSRIRDAPGIRLSDLAAPSRDPTSAWPALQLLWSRFMYLGTTRGERQHYDKRPWSLAILFFLLNVILAASLTFILGRIANISTFVSHQHTEYQEVTVKGDLSESDISTTAALTSAFNDYTLTWTLSPFDAHRSLPTAISYPWNNDTVYFSEASLSQFLPDGSGFGTLTEDATTPTQGTDSASLATDSFSTNAVESGSFLRYPRWGIRIHCEKVPDGSKNIIPRSFNDITYLFTPRETIITLFSSFGLDRLAFSLYQEDNVTAVLQLNDTLPSTVDVNGTAFAAYFTDNGVAHTLKSNPVTMGEEGFGWISIEWVLVRLNTTYALNGTFATYSDESVLDENGRETWIGYDAAVCLELYDPYIVETYNSTTGVPSSTGIISQNKEITDSSAQGAPEEKRTGNPVTGSNVKRQLNSTRLKDVYDTLHGNSVNQMLKDNGRDAFYVPSPTAADNNIKFAVDLFYKWRGALTELSGELFAQARARADATNVLPYFAGSADTLARQYPDLVLAYAEIHTLYMASLLITVLCVGVIAGFFVPTLPFHVPRRGFDVYSWLAAFHANELIIGTDTKSIRKGMKTKEMAKLMGDSKISYQW</sequence>
<dbReference type="AlphaFoldDB" id="A0A2H3BFA0"/>
<organism evidence="3 4">
    <name type="scientific">Armillaria solidipes</name>
    <dbReference type="NCBI Taxonomy" id="1076256"/>
    <lineage>
        <taxon>Eukaryota</taxon>
        <taxon>Fungi</taxon>
        <taxon>Dikarya</taxon>
        <taxon>Basidiomycota</taxon>
        <taxon>Agaricomycotina</taxon>
        <taxon>Agaricomycetes</taxon>
        <taxon>Agaricomycetidae</taxon>
        <taxon>Agaricales</taxon>
        <taxon>Marasmiineae</taxon>
        <taxon>Physalacriaceae</taxon>
        <taxon>Armillaria</taxon>
    </lineage>
</organism>
<keyword evidence="2" id="KW-0812">Transmembrane</keyword>
<dbReference type="Proteomes" id="UP000218334">
    <property type="component" value="Unassembled WGS sequence"/>
</dbReference>